<feature type="non-terminal residue" evidence="2">
    <location>
        <position position="1"/>
    </location>
</feature>
<dbReference type="Gene3D" id="2.130.10.10">
    <property type="entry name" value="YVTN repeat-like/Quinoprotein amine dehydrogenase"/>
    <property type="match status" value="1"/>
</dbReference>
<dbReference type="EMBL" id="JAAPAO010001042">
    <property type="protein sequence ID" value="KAF4651559.1"/>
    <property type="molecule type" value="Genomic_DNA"/>
</dbReference>
<sequence length="591" mass="63185">MSHQVYTECSTPTTVDFALKGKFISDDEHEADELILITGGSHLRLYRLEGDHGISFVCETVLPGRCHDAVVYRRSQTTTYPEYNDVNVPKQDQALLIFRDGQLSLLCFDPYANAMRCSCSYSPLYGGVSHITGVEDAAGAEGTGVKAVSVVAETGHCLNDPQRCTVRTSASSSLCAITVRKRLGTLGGTSMDIEGDDTQQSASGCSAQTIQIRRLLGLYAIDDMQFLDTPTTATEELPVLACVGPSFMKAHPSVSRMEHSSHNASMLSILAVDPSRIVSTSNVGGYGQGGVGVGGGSSATPCASPIWAIKRLPLNTFSIVPLGLGSSMLLLSPDVVVAVSGGFGSTWCQPTTEAASSKELDKTKLPVKHRNIPHEQLSMDGCAYTVWSKDVVIFALASSVAYVCHVIYGAVEQITDLIWEKVEVTLPLQAVHTLLSYHDKNMVVCATTMGDVSTFKVQDTHLTLPPSTAQRKPALSSTSDSESTIAESPEESNESVFEAVQEKSSDDKLLGKLMEIYACDRVSSQVVASVKCLPLNPHLLPSLGVVRHAAPLPDTEDLPSDLLVLSCGMATTGKLAVVHREGQVPVEEVFT</sequence>
<proteinExistence type="predicted"/>
<evidence type="ECO:0000313" key="2">
    <source>
        <dbReference type="EMBL" id="KAF4651559.1"/>
    </source>
</evidence>
<dbReference type="AlphaFoldDB" id="A0A7J6KYA2"/>
<protein>
    <submittedName>
        <fullName evidence="2">Uncharacterized protein</fullName>
    </submittedName>
</protein>
<dbReference type="InterPro" id="IPR015943">
    <property type="entry name" value="WD40/YVTN_repeat-like_dom_sf"/>
</dbReference>
<comment type="caution">
    <text evidence="2">The sequence shown here is derived from an EMBL/GenBank/DDBJ whole genome shotgun (WGS) entry which is preliminary data.</text>
</comment>
<reference evidence="2 3" key="1">
    <citation type="submission" date="2020-04" db="EMBL/GenBank/DDBJ databases">
        <title>Perkinsus chesapeaki whole genome sequence.</title>
        <authorList>
            <person name="Bogema D.R."/>
        </authorList>
    </citation>
    <scope>NUCLEOTIDE SEQUENCE [LARGE SCALE GENOMIC DNA]</scope>
    <source>
        <strain evidence="2">ATCC PRA-425</strain>
    </source>
</reference>
<dbReference type="OrthoDB" id="445500at2759"/>
<evidence type="ECO:0000256" key="1">
    <source>
        <dbReference type="SAM" id="MobiDB-lite"/>
    </source>
</evidence>
<evidence type="ECO:0000313" key="3">
    <source>
        <dbReference type="Proteomes" id="UP000591131"/>
    </source>
</evidence>
<name>A0A7J6KYA2_PERCH</name>
<dbReference type="Proteomes" id="UP000591131">
    <property type="component" value="Unassembled WGS sequence"/>
</dbReference>
<feature type="compositionally biased region" description="Polar residues" evidence="1">
    <location>
        <begin position="464"/>
        <end position="486"/>
    </location>
</feature>
<gene>
    <name evidence="2" type="ORF">FOL47_000316</name>
</gene>
<accession>A0A7J6KYA2</accession>
<organism evidence="2 3">
    <name type="scientific">Perkinsus chesapeaki</name>
    <name type="common">Clam parasite</name>
    <name type="synonym">Perkinsus andrewsi</name>
    <dbReference type="NCBI Taxonomy" id="330153"/>
    <lineage>
        <taxon>Eukaryota</taxon>
        <taxon>Sar</taxon>
        <taxon>Alveolata</taxon>
        <taxon>Perkinsozoa</taxon>
        <taxon>Perkinsea</taxon>
        <taxon>Perkinsida</taxon>
        <taxon>Perkinsidae</taxon>
        <taxon>Perkinsus</taxon>
    </lineage>
</organism>
<keyword evidence="3" id="KW-1185">Reference proteome</keyword>
<feature type="region of interest" description="Disordered" evidence="1">
    <location>
        <begin position="464"/>
        <end position="495"/>
    </location>
</feature>